<protein>
    <submittedName>
        <fullName evidence="2">Uncharacterized protein</fullName>
    </submittedName>
</protein>
<feature type="chain" id="PRO_5003597363" evidence="1">
    <location>
        <begin position="20"/>
        <end position="257"/>
    </location>
</feature>
<evidence type="ECO:0000313" key="2">
    <source>
        <dbReference type="EMBL" id="BAL52624.1"/>
    </source>
</evidence>
<evidence type="ECO:0000256" key="1">
    <source>
        <dbReference type="SAM" id="SignalP"/>
    </source>
</evidence>
<reference evidence="2" key="1">
    <citation type="journal article" date="2005" name="Environ. Microbiol.">
        <title>Genetic and functional properties of uncultivated thermophilic crenarchaeotes from a subsurface gold mine as revealed by analysis of genome fragments.</title>
        <authorList>
            <person name="Nunoura T."/>
            <person name="Hirayama H."/>
            <person name="Takami H."/>
            <person name="Oida H."/>
            <person name="Nishi S."/>
            <person name="Shimamura S."/>
            <person name="Suzuki Y."/>
            <person name="Inagaki F."/>
            <person name="Takai K."/>
            <person name="Nealson K.H."/>
            <person name="Horikoshi K."/>
        </authorList>
    </citation>
    <scope>NUCLEOTIDE SEQUENCE</scope>
</reference>
<gene>
    <name evidence="2" type="ORF">HGMM_F01H03C26</name>
</gene>
<reference evidence="2" key="2">
    <citation type="journal article" date="2012" name="PLoS ONE">
        <title>A Deeply Branching Thermophilic Bacterium with an Ancient Acetyl-CoA Pathway Dominates a Subsurface Ecosystem.</title>
        <authorList>
            <person name="Takami H."/>
            <person name="Noguchi H."/>
            <person name="Takaki Y."/>
            <person name="Uchiyama I."/>
            <person name="Toyoda A."/>
            <person name="Nishi S."/>
            <person name="Chee G.-J."/>
            <person name="Arai W."/>
            <person name="Nunoura T."/>
            <person name="Itoh T."/>
            <person name="Hattori M."/>
            <person name="Takai K."/>
        </authorList>
    </citation>
    <scope>NUCLEOTIDE SEQUENCE</scope>
</reference>
<feature type="signal peptide" evidence="1">
    <location>
        <begin position="1"/>
        <end position="19"/>
    </location>
</feature>
<proteinExistence type="predicted"/>
<name>H5S8Y8_9BACT</name>
<dbReference type="EMBL" id="AP011634">
    <property type="protein sequence ID" value="BAL52624.1"/>
    <property type="molecule type" value="Genomic_DNA"/>
</dbReference>
<keyword evidence="1" id="KW-0732">Signal</keyword>
<organism evidence="2">
    <name type="scientific">uncultured Acetothermia bacterium</name>
    <dbReference type="NCBI Taxonomy" id="236499"/>
    <lineage>
        <taxon>Bacteria</taxon>
        <taxon>Candidatus Bipolaricaulota</taxon>
        <taxon>environmental samples</taxon>
    </lineage>
</organism>
<accession>H5S8Y8</accession>
<sequence length="257" mass="27491">MRRLLIVLVVVGVSVAASAQTLDVTVSMSLPITSSGAALDQMFCSVQVQTLIEGWQMGEQLDIALTSFAPKQLLLTAHGVLGDFTIDDQAVLDFQNPIQEQVTVSTKYAGLDLSVAFAYSYTLLPEFAFNFGSITLGASTATSEGVLLSSATTMTLQGFSQQAFTMGFSVQGVSIVRTTELTISGLAQEIWQISLSVHEWAITRTTVYTAEGFASDTLSVSRQFGEYLFVGTTVFSKAGWSKTLTVGRAFKGISLGM</sequence>
<dbReference type="AlphaFoldDB" id="H5S8Y8"/>